<dbReference type="Gene3D" id="2.40.50.140">
    <property type="entry name" value="Nucleic acid-binding proteins"/>
    <property type="match status" value="1"/>
</dbReference>
<evidence type="ECO:0000256" key="4">
    <source>
        <dbReference type="PROSITE-ProRule" id="PRU00209"/>
    </source>
</evidence>
<dbReference type="AlphaFoldDB" id="A0A146Y4A1"/>
<evidence type="ECO:0000256" key="5">
    <source>
        <dbReference type="SAM" id="MobiDB-lite"/>
    </source>
</evidence>
<dbReference type="InterPro" id="IPR012340">
    <property type="entry name" value="NA-bd_OB-fold"/>
</dbReference>
<dbReference type="EMBL" id="GCES01037330">
    <property type="protein sequence ID" value="JAR48993.1"/>
    <property type="molecule type" value="Transcribed_RNA"/>
</dbReference>
<dbReference type="Pfam" id="PF01588">
    <property type="entry name" value="tRNA_bind"/>
    <property type="match status" value="1"/>
</dbReference>
<evidence type="ECO:0000313" key="7">
    <source>
        <dbReference type="EMBL" id="JAR48993.1"/>
    </source>
</evidence>
<dbReference type="Ensembl" id="ENSFHET00000019975.1">
    <property type="protein sequence ID" value="ENSFHEP00000012645.1"/>
    <property type="gene ID" value="ENSFHEG00000014117.1"/>
</dbReference>
<accession>A0A146Y4A1</accession>
<evidence type="ECO:0000313" key="8">
    <source>
        <dbReference type="Ensembl" id="ENSFHEP00000012645.1"/>
    </source>
</evidence>
<keyword evidence="9" id="KW-1185">Reference proteome</keyword>
<keyword evidence="3" id="KW-0648">Protein biosynthesis</keyword>
<dbReference type="InterPro" id="IPR051270">
    <property type="entry name" value="Tyrosine-tRNA_ligase_regulator"/>
</dbReference>
<feature type="region of interest" description="Disordered" evidence="5">
    <location>
        <begin position="122"/>
        <end position="191"/>
    </location>
</feature>
<dbReference type="STRING" id="8078.ENSFHEP00000012658"/>
<reference evidence="7" key="1">
    <citation type="submission" date="2015-01" db="EMBL/GenBank/DDBJ databases">
        <title>EvidentialGene: Evidence-directed Construction of Complete mRNA Transcriptomes without Genomes.</title>
        <authorList>
            <person name="Gilbert D.G."/>
        </authorList>
    </citation>
    <scope>NUCLEOTIDE SEQUENCE</scope>
</reference>
<proteinExistence type="predicted"/>
<feature type="compositionally biased region" description="Basic residues" evidence="5">
    <location>
        <begin position="169"/>
        <end position="180"/>
    </location>
</feature>
<dbReference type="SUPFAM" id="SSF50249">
    <property type="entry name" value="Nucleic acid-binding proteins"/>
    <property type="match status" value="1"/>
</dbReference>
<name>A0A146Y4A1_FUNHE</name>
<evidence type="ECO:0000256" key="1">
    <source>
        <dbReference type="ARBA" id="ARBA00022555"/>
    </source>
</evidence>
<reference evidence="8" key="2">
    <citation type="submission" date="2025-05" db="UniProtKB">
        <authorList>
            <consortium name="Ensembl"/>
        </authorList>
    </citation>
    <scope>IDENTIFICATION</scope>
</reference>
<evidence type="ECO:0000256" key="3">
    <source>
        <dbReference type="ARBA" id="ARBA00022917"/>
    </source>
</evidence>
<feature type="domain" description="TRNA-binding" evidence="6">
    <location>
        <begin position="195"/>
        <end position="297"/>
    </location>
</feature>
<evidence type="ECO:0000256" key="2">
    <source>
        <dbReference type="ARBA" id="ARBA00022884"/>
    </source>
</evidence>
<dbReference type="PANTHER" id="PTHR11586">
    <property type="entry name" value="TRNA-AMINOACYLATION COFACTOR ARC1 FAMILY MEMBER"/>
    <property type="match status" value="1"/>
</dbReference>
<evidence type="ECO:0000259" key="6">
    <source>
        <dbReference type="PROSITE" id="PS50886"/>
    </source>
</evidence>
<organism evidence="7">
    <name type="scientific">Fundulus heteroclitus</name>
    <name type="common">Killifish</name>
    <name type="synonym">Mummichog</name>
    <dbReference type="NCBI Taxonomy" id="8078"/>
    <lineage>
        <taxon>Eukaryota</taxon>
        <taxon>Metazoa</taxon>
        <taxon>Chordata</taxon>
        <taxon>Craniata</taxon>
        <taxon>Vertebrata</taxon>
        <taxon>Euteleostomi</taxon>
        <taxon>Actinopterygii</taxon>
        <taxon>Neopterygii</taxon>
        <taxon>Teleostei</taxon>
        <taxon>Neoteleostei</taxon>
        <taxon>Acanthomorphata</taxon>
        <taxon>Ovalentaria</taxon>
        <taxon>Atherinomorphae</taxon>
        <taxon>Cyprinodontiformes</taxon>
        <taxon>Fundulidae</taxon>
        <taxon>Fundulus</taxon>
    </lineage>
</organism>
<dbReference type="Ensembl" id="ENSFHET00000032077.1">
    <property type="protein sequence ID" value="ENSFHEP00000012658.1"/>
    <property type="gene ID" value="ENSFHEG00000014117.1"/>
</dbReference>
<dbReference type="PROSITE" id="PS50886">
    <property type="entry name" value="TRBD"/>
    <property type="match status" value="1"/>
</dbReference>
<evidence type="ECO:0000313" key="9">
    <source>
        <dbReference type="Proteomes" id="UP000265000"/>
    </source>
</evidence>
<dbReference type="Proteomes" id="UP000265000">
    <property type="component" value="Unplaced"/>
</dbReference>
<dbReference type="GeneTree" id="ENSGT00940000154950"/>
<sequence>MRVSSLEPPPQWALASAADRNKQLTDGGAELKAPWELSAWTQPTVNMDNMDSLFNPSLAAALKKLDPEDGEQMMEYFKTQALLSREKALLQASVRDQKKLLVENAKLKQDIEQLRGQLQENQKRRTAKALLSQVPPPPRVSPALTKADTAAPTNHPPPSATLTEGRDRPSRRRRGERKARPKSEPLPLEAESRIDASRLDLRVGKFLSIRRHPLAEAMSVQEVDVGESCPRTIVSKLGGVEDLDELQGSLGVFLCNVKASKMRGVVSQGRLLCCSTSDVSVELLAPPADSTPGDRITFLNYPGEPDRELPSKQKIWELLQPDLQVDGKGVANYKGCGFEVKGKGLCRAPSLTNCTIR</sequence>
<protein>
    <submittedName>
        <fullName evidence="7">Aminoacyl tRNA synthase complex-interacting multifunctional protein 1</fullName>
    </submittedName>
    <submittedName>
        <fullName evidence="8">Aminoacyl tRNA synthetase complex interacting multifunctional protein 1b</fullName>
    </submittedName>
</protein>
<dbReference type="GO" id="GO:0006412">
    <property type="term" value="P:translation"/>
    <property type="evidence" value="ECO:0007669"/>
    <property type="project" value="UniProtKB-KW"/>
</dbReference>
<keyword evidence="1 4" id="KW-0820">tRNA-binding</keyword>
<dbReference type="GO" id="GO:0000049">
    <property type="term" value="F:tRNA binding"/>
    <property type="evidence" value="ECO:0007669"/>
    <property type="project" value="UniProtKB-UniRule"/>
</dbReference>
<dbReference type="InterPro" id="IPR002547">
    <property type="entry name" value="tRNA-bd_dom"/>
</dbReference>
<dbReference type="PANTHER" id="PTHR11586:SF42">
    <property type="entry name" value="AMINOACYL TRNA SYNTHASE COMPLEX-INTERACTING MULTIFUNCTIONAL PROTEIN 1"/>
    <property type="match status" value="1"/>
</dbReference>
<keyword evidence="2 4" id="KW-0694">RNA-binding</keyword>